<dbReference type="EMBL" id="KV784359">
    <property type="protein sequence ID" value="OEU15393.1"/>
    <property type="molecule type" value="Genomic_DNA"/>
</dbReference>
<proteinExistence type="predicted"/>
<evidence type="ECO:0000313" key="2">
    <source>
        <dbReference type="EMBL" id="OEU15393.1"/>
    </source>
</evidence>
<dbReference type="AlphaFoldDB" id="A0A1E7FC60"/>
<organism evidence="2 3">
    <name type="scientific">Fragilariopsis cylindrus CCMP1102</name>
    <dbReference type="NCBI Taxonomy" id="635003"/>
    <lineage>
        <taxon>Eukaryota</taxon>
        <taxon>Sar</taxon>
        <taxon>Stramenopiles</taxon>
        <taxon>Ochrophyta</taxon>
        <taxon>Bacillariophyta</taxon>
        <taxon>Bacillariophyceae</taxon>
        <taxon>Bacillariophycidae</taxon>
        <taxon>Bacillariales</taxon>
        <taxon>Bacillariaceae</taxon>
        <taxon>Fragilariopsis</taxon>
    </lineage>
</organism>
<reference evidence="2 3" key="1">
    <citation type="submission" date="2016-09" db="EMBL/GenBank/DDBJ databases">
        <title>Extensive genetic diversity and differential bi-allelic expression allows diatom success in the polar Southern Ocean.</title>
        <authorList>
            <consortium name="DOE Joint Genome Institute"/>
            <person name="Mock T."/>
            <person name="Otillar R.P."/>
            <person name="Strauss J."/>
            <person name="Dupont C."/>
            <person name="Frickenhaus S."/>
            <person name="Maumus F."/>
            <person name="Mcmullan M."/>
            <person name="Sanges R."/>
            <person name="Schmutz J."/>
            <person name="Toseland A."/>
            <person name="Valas R."/>
            <person name="Veluchamy A."/>
            <person name="Ward B.J."/>
            <person name="Allen A."/>
            <person name="Barry K."/>
            <person name="Falciatore A."/>
            <person name="Ferrante M."/>
            <person name="Fortunato A.E."/>
            <person name="Gloeckner G."/>
            <person name="Gruber A."/>
            <person name="Hipkin R."/>
            <person name="Janech M."/>
            <person name="Kroth P."/>
            <person name="Leese F."/>
            <person name="Lindquist E."/>
            <person name="Lyon B.R."/>
            <person name="Martin J."/>
            <person name="Mayer C."/>
            <person name="Parker M."/>
            <person name="Quesneville H."/>
            <person name="Raymond J."/>
            <person name="Uhlig C."/>
            <person name="Valentin K.U."/>
            <person name="Worden A.Z."/>
            <person name="Armbrust E.V."/>
            <person name="Bowler C."/>
            <person name="Green B."/>
            <person name="Moulton V."/>
            <person name="Van Oosterhout C."/>
            <person name="Grigoriev I."/>
        </authorList>
    </citation>
    <scope>NUCLEOTIDE SEQUENCE [LARGE SCALE GENOMIC DNA]</scope>
    <source>
        <strain evidence="2 3">CCMP1102</strain>
    </source>
</reference>
<name>A0A1E7FC60_9STRA</name>
<dbReference type="Pfam" id="PF12295">
    <property type="entry name" value="Symplekin_C"/>
    <property type="match status" value="1"/>
</dbReference>
<feature type="non-terminal residue" evidence="2">
    <location>
        <position position="1"/>
    </location>
</feature>
<evidence type="ECO:0000259" key="1">
    <source>
        <dbReference type="Pfam" id="PF12295"/>
    </source>
</evidence>
<evidence type="ECO:0000313" key="3">
    <source>
        <dbReference type="Proteomes" id="UP000095751"/>
    </source>
</evidence>
<dbReference type="InterPro" id="IPR022075">
    <property type="entry name" value="Symplekin_C"/>
</dbReference>
<accession>A0A1E7FC60</accession>
<dbReference type="Proteomes" id="UP000095751">
    <property type="component" value="Unassembled WGS sequence"/>
</dbReference>
<dbReference type="PANTHER" id="PTHR15245">
    <property type="entry name" value="SYMPLEKIN-RELATED"/>
    <property type="match status" value="1"/>
</dbReference>
<dbReference type="OrthoDB" id="331600at2759"/>
<dbReference type="GO" id="GO:0005847">
    <property type="term" value="C:mRNA cleavage and polyadenylation specificity factor complex"/>
    <property type="evidence" value="ECO:0007669"/>
    <property type="project" value="TreeGrafter"/>
</dbReference>
<keyword evidence="3" id="KW-1185">Reference proteome</keyword>
<dbReference type="KEGG" id="fcy:FRACYDRAFT_269346"/>
<dbReference type="PANTHER" id="PTHR15245:SF20">
    <property type="entry name" value="SYMPLEKIN"/>
    <property type="match status" value="1"/>
</dbReference>
<protein>
    <recommendedName>
        <fullName evidence="1">Symplekin C-terminal domain-containing protein</fullName>
    </recommendedName>
</protein>
<dbReference type="InParanoid" id="A0A1E7FC60"/>
<sequence>MCLDNEETFTDQVVLSALDHMSGCFLTGAESLPLAFMRTCILVCSKHESLHAWICHTLLPRLVDGKLYEENRLWEGWMRCAKMLENHADTGVSSKEAIDKLPSEQLAMYKARYGHD</sequence>
<dbReference type="InterPro" id="IPR021850">
    <property type="entry name" value="Symplekin/Pta1"/>
</dbReference>
<feature type="domain" description="Symplekin C-terminal" evidence="1">
    <location>
        <begin position="1"/>
        <end position="111"/>
    </location>
</feature>
<gene>
    <name evidence="2" type="ORF">FRACYDRAFT_269346</name>
</gene>